<protein>
    <recommendedName>
        <fullName evidence="1">Cupin type-2 domain-containing protein</fullName>
    </recommendedName>
</protein>
<dbReference type="Gene3D" id="2.60.120.10">
    <property type="entry name" value="Jelly Rolls"/>
    <property type="match status" value="1"/>
</dbReference>
<proteinExistence type="predicted"/>
<dbReference type="SUPFAM" id="SSF51182">
    <property type="entry name" value="RmlC-like cupins"/>
    <property type="match status" value="1"/>
</dbReference>
<evidence type="ECO:0000313" key="3">
    <source>
        <dbReference type="Proteomes" id="UP000482960"/>
    </source>
</evidence>
<keyword evidence="3" id="KW-1185">Reference proteome</keyword>
<organism evidence="2 3">
    <name type="scientific">Phytohabitans rumicis</name>
    <dbReference type="NCBI Taxonomy" id="1076125"/>
    <lineage>
        <taxon>Bacteria</taxon>
        <taxon>Bacillati</taxon>
        <taxon>Actinomycetota</taxon>
        <taxon>Actinomycetes</taxon>
        <taxon>Micromonosporales</taxon>
        <taxon>Micromonosporaceae</taxon>
    </lineage>
</organism>
<reference evidence="2 3" key="2">
    <citation type="submission" date="2020-03" db="EMBL/GenBank/DDBJ databases">
        <authorList>
            <person name="Ichikawa N."/>
            <person name="Kimura A."/>
            <person name="Kitahashi Y."/>
            <person name="Uohara A."/>
        </authorList>
    </citation>
    <scope>NUCLEOTIDE SEQUENCE [LARGE SCALE GENOMIC DNA]</scope>
    <source>
        <strain evidence="2 3">NBRC 108638</strain>
    </source>
</reference>
<dbReference type="AlphaFoldDB" id="A0A6V8KUS9"/>
<dbReference type="PANTHER" id="PTHR43346:SF1">
    <property type="entry name" value="QUERCETIN 2,3-DIOXYGENASE-RELATED"/>
    <property type="match status" value="1"/>
</dbReference>
<dbReference type="PANTHER" id="PTHR43346">
    <property type="entry name" value="LIGAND BINDING DOMAIN PROTEIN, PUTATIVE (AFU_ORTHOLOGUE AFUA_6G14370)-RELATED"/>
    <property type="match status" value="1"/>
</dbReference>
<gene>
    <name evidence="2" type="ORF">Prum_008420</name>
</gene>
<sequence>MEPVVIDAAALEFHHITPGDTVRLAVLAGPEVSPVTVILEAWDPGGAQPPNSHPQSTEVFVFLRGQGLAVCDDVEVGVRAGDTIVLPAGSVHHIRNVGTGRMYSLTLMCPDDGFAALVRRGPVAPVDEEDRAVLANMPPSLPVSVEPRAA</sequence>
<comment type="caution">
    <text evidence="2">The sequence shown here is derived from an EMBL/GenBank/DDBJ whole genome shotgun (WGS) entry which is preliminary data.</text>
</comment>
<evidence type="ECO:0000259" key="1">
    <source>
        <dbReference type="Pfam" id="PF07883"/>
    </source>
</evidence>
<feature type="domain" description="Cupin type-2" evidence="1">
    <location>
        <begin position="41"/>
        <end position="102"/>
    </location>
</feature>
<dbReference type="Proteomes" id="UP000482960">
    <property type="component" value="Unassembled WGS sequence"/>
</dbReference>
<evidence type="ECO:0000313" key="2">
    <source>
        <dbReference type="EMBL" id="GFJ87200.1"/>
    </source>
</evidence>
<dbReference type="Pfam" id="PF07883">
    <property type="entry name" value="Cupin_2"/>
    <property type="match status" value="1"/>
</dbReference>
<dbReference type="InterPro" id="IPR013096">
    <property type="entry name" value="Cupin_2"/>
</dbReference>
<reference evidence="2 3" key="1">
    <citation type="submission" date="2020-03" db="EMBL/GenBank/DDBJ databases">
        <title>Whole genome shotgun sequence of Phytohabitans rumicis NBRC 108638.</title>
        <authorList>
            <person name="Komaki H."/>
            <person name="Tamura T."/>
        </authorList>
    </citation>
    <scope>NUCLEOTIDE SEQUENCE [LARGE SCALE GENOMIC DNA]</scope>
    <source>
        <strain evidence="2 3">NBRC 108638</strain>
    </source>
</reference>
<dbReference type="RefSeq" id="WP_173074061.1">
    <property type="nucleotide sequence ID" value="NZ_BAABJB010000016.1"/>
</dbReference>
<dbReference type="InterPro" id="IPR014710">
    <property type="entry name" value="RmlC-like_jellyroll"/>
</dbReference>
<dbReference type="InterPro" id="IPR011051">
    <property type="entry name" value="RmlC_Cupin_sf"/>
</dbReference>
<dbReference type="InterPro" id="IPR052538">
    <property type="entry name" value="Flavonoid_dioxygenase-like"/>
</dbReference>
<dbReference type="EMBL" id="BLPG01000001">
    <property type="protein sequence ID" value="GFJ87200.1"/>
    <property type="molecule type" value="Genomic_DNA"/>
</dbReference>
<accession>A0A6V8KUS9</accession>
<name>A0A6V8KUS9_9ACTN</name>